<dbReference type="SMART" id="SM00283">
    <property type="entry name" value="MA"/>
    <property type="match status" value="1"/>
</dbReference>
<dbReference type="AlphaFoldDB" id="B9Z137"/>
<keyword evidence="2 4" id="KW-0807">Transducer</keyword>
<reference evidence="7 8" key="1">
    <citation type="submission" date="2009-02" db="EMBL/GenBank/DDBJ databases">
        <title>Sequencing of the draft genome and assembly of Lutiella nitroferrum 2002.</title>
        <authorList>
            <consortium name="US DOE Joint Genome Institute (JGI-PGF)"/>
            <person name="Lucas S."/>
            <person name="Copeland A."/>
            <person name="Lapidus A."/>
            <person name="Glavina del Rio T."/>
            <person name="Tice H."/>
            <person name="Bruce D."/>
            <person name="Goodwin L."/>
            <person name="Pitluck S."/>
            <person name="Larimer F."/>
            <person name="Land M.L."/>
            <person name="Hauser L."/>
            <person name="Coates J.D."/>
        </authorList>
    </citation>
    <scope>NUCLEOTIDE SEQUENCE [LARGE SCALE GENOMIC DNA]</scope>
    <source>
        <strain evidence="7 8">2002</strain>
    </source>
</reference>
<dbReference type="FunFam" id="1.10.287.950:FF:000001">
    <property type="entry name" value="Methyl-accepting chemotaxis sensory transducer"/>
    <property type="match status" value="1"/>
</dbReference>
<evidence type="ECO:0000313" key="7">
    <source>
        <dbReference type="EMBL" id="EEG09132.1"/>
    </source>
</evidence>
<dbReference type="NCBIfam" id="TIGR00229">
    <property type="entry name" value="sensory_box"/>
    <property type="match status" value="1"/>
</dbReference>
<evidence type="ECO:0000259" key="5">
    <source>
        <dbReference type="PROSITE" id="PS50111"/>
    </source>
</evidence>
<evidence type="ECO:0000313" key="8">
    <source>
        <dbReference type="Proteomes" id="UP000003165"/>
    </source>
</evidence>
<dbReference type="GO" id="GO:0007165">
    <property type="term" value="P:signal transduction"/>
    <property type="evidence" value="ECO:0007669"/>
    <property type="project" value="UniProtKB-KW"/>
</dbReference>
<dbReference type="CDD" id="cd00130">
    <property type="entry name" value="PAS"/>
    <property type="match status" value="1"/>
</dbReference>
<dbReference type="CDD" id="cd11386">
    <property type="entry name" value="MCP_signal"/>
    <property type="match status" value="1"/>
</dbReference>
<dbReference type="GO" id="GO:0016020">
    <property type="term" value="C:membrane"/>
    <property type="evidence" value="ECO:0007669"/>
    <property type="project" value="UniProtKB-SubCell"/>
</dbReference>
<dbReference type="InterPro" id="IPR013655">
    <property type="entry name" value="PAS_fold_3"/>
</dbReference>
<dbReference type="EMBL" id="ACIS01000003">
    <property type="protein sequence ID" value="EEG09132.1"/>
    <property type="molecule type" value="Genomic_DNA"/>
</dbReference>
<dbReference type="GO" id="GO:0006935">
    <property type="term" value="P:chemotaxis"/>
    <property type="evidence" value="ECO:0007669"/>
    <property type="project" value="UniProtKB-ARBA"/>
</dbReference>
<evidence type="ECO:0000256" key="4">
    <source>
        <dbReference type="PROSITE-ProRule" id="PRU00284"/>
    </source>
</evidence>
<gene>
    <name evidence="7" type="ORF">FuraDRAFT_1072</name>
</gene>
<sequence>MKVNLPISGVEKPFTEGIIVTRTDPQGVITHANDLFVQVSGFSREELLGSHHHIVRHPEMPAVLFEDLWRTVKADQPWRGYVKNRCKNGDHYWVDALVIPVRQEGSTVGYMSVRRPASREAIRHAEQWYAELAAGQKLVKPRPGGIRETRVRMAFGALTSLILGYFAWHGSSPVDYALASGGLLALAGWVVFERQRAGRFARLRAVCHDIAEGRLNNELAIHRLGECGDLEETLAYMQVHLKVMIDELQMNARSLAAGTGDMNDSLNDIRQRMEAGNHSVTQMSSAIEQLSSSIEQVAQHASDTSQLSARSRDAIQSGEQEMARSRSCSLDAAQAVETAQDTIRSLSDAINAIGQVTQTIHDIAEQTNLLALNAAIEAARAGESGRGFAVVADEVRKLAERTSASTEQINALVDNVHQAAEGTIATMKTVTEATRAGVATQQSTAQQLAAVRDTTLQVNDMMRDVAMTNSQQSASAAQLSARMGDVATQIAESHQHVEEAGQVITRLASQSRQLARLAGQFEIH</sequence>
<dbReference type="RefSeq" id="WP_008953092.1">
    <property type="nucleotide sequence ID" value="NZ_ACIS01000003.1"/>
</dbReference>
<name>B9Z137_9NEIS</name>
<proteinExistence type="inferred from homology"/>
<organism evidence="7 8">
    <name type="scientific">Pseudogulbenkiania ferrooxidans 2002</name>
    <dbReference type="NCBI Taxonomy" id="279714"/>
    <lineage>
        <taxon>Bacteria</taxon>
        <taxon>Pseudomonadati</taxon>
        <taxon>Pseudomonadota</taxon>
        <taxon>Betaproteobacteria</taxon>
        <taxon>Neisseriales</taxon>
        <taxon>Chromobacteriaceae</taxon>
        <taxon>Pseudogulbenkiania</taxon>
    </lineage>
</organism>
<dbReference type="SUPFAM" id="SSF58104">
    <property type="entry name" value="Methyl-accepting chemotaxis protein (MCP) signaling domain"/>
    <property type="match status" value="1"/>
</dbReference>
<feature type="domain" description="PAS" evidence="6">
    <location>
        <begin position="20"/>
        <end position="75"/>
    </location>
</feature>
<dbReference type="eggNOG" id="COG0840">
    <property type="taxonomic scope" value="Bacteria"/>
</dbReference>
<dbReference type="InterPro" id="IPR004089">
    <property type="entry name" value="MCPsignal_dom"/>
</dbReference>
<dbReference type="Pfam" id="PF00015">
    <property type="entry name" value="MCPsignal"/>
    <property type="match status" value="1"/>
</dbReference>
<dbReference type="InterPro" id="IPR000014">
    <property type="entry name" value="PAS"/>
</dbReference>
<accession>B9Z137</accession>
<dbReference type="PANTHER" id="PTHR32089">
    <property type="entry name" value="METHYL-ACCEPTING CHEMOTAXIS PROTEIN MCPB"/>
    <property type="match status" value="1"/>
</dbReference>
<comment type="similarity">
    <text evidence="3">Belongs to the methyl-accepting chemotaxis (MCP) protein family.</text>
</comment>
<dbReference type="SUPFAM" id="SSF55785">
    <property type="entry name" value="PYP-like sensor domain (PAS domain)"/>
    <property type="match status" value="1"/>
</dbReference>
<comment type="subcellular location">
    <subcellularLocation>
        <location evidence="1">Membrane</location>
    </subcellularLocation>
</comment>
<dbReference type="Gene3D" id="3.30.450.20">
    <property type="entry name" value="PAS domain"/>
    <property type="match status" value="1"/>
</dbReference>
<evidence type="ECO:0000256" key="1">
    <source>
        <dbReference type="ARBA" id="ARBA00004370"/>
    </source>
</evidence>
<evidence type="ECO:0000256" key="3">
    <source>
        <dbReference type="ARBA" id="ARBA00029447"/>
    </source>
</evidence>
<keyword evidence="8" id="KW-1185">Reference proteome</keyword>
<dbReference type="Gene3D" id="1.10.287.950">
    <property type="entry name" value="Methyl-accepting chemotaxis protein"/>
    <property type="match status" value="1"/>
</dbReference>
<dbReference type="PROSITE" id="PS50112">
    <property type="entry name" value="PAS"/>
    <property type="match status" value="1"/>
</dbReference>
<protein>
    <submittedName>
        <fullName evidence="7">Methyl-accepting chemotaxis sensory transducer with Pas/Pac sensor</fullName>
    </submittedName>
</protein>
<feature type="domain" description="Methyl-accepting transducer" evidence="5">
    <location>
        <begin position="251"/>
        <end position="487"/>
    </location>
</feature>
<dbReference type="Pfam" id="PF08447">
    <property type="entry name" value="PAS_3"/>
    <property type="match status" value="1"/>
</dbReference>
<dbReference type="PANTHER" id="PTHR32089:SF112">
    <property type="entry name" value="LYSOZYME-LIKE PROTEIN-RELATED"/>
    <property type="match status" value="1"/>
</dbReference>
<evidence type="ECO:0000256" key="2">
    <source>
        <dbReference type="ARBA" id="ARBA00023224"/>
    </source>
</evidence>
<dbReference type="InterPro" id="IPR035965">
    <property type="entry name" value="PAS-like_dom_sf"/>
</dbReference>
<dbReference type="Proteomes" id="UP000003165">
    <property type="component" value="Unassembled WGS sequence"/>
</dbReference>
<comment type="caution">
    <text evidence="7">The sequence shown here is derived from an EMBL/GenBank/DDBJ whole genome shotgun (WGS) entry which is preliminary data.</text>
</comment>
<evidence type="ECO:0000259" key="6">
    <source>
        <dbReference type="PROSITE" id="PS50112"/>
    </source>
</evidence>
<dbReference type="PROSITE" id="PS50111">
    <property type="entry name" value="CHEMOTAXIS_TRANSDUC_2"/>
    <property type="match status" value="1"/>
</dbReference>